<reference evidence="2" key="1">
    <citation type="submission" date="2018-06" db="EMBL/GenBank/DDBJ databases">
        <authorList>
            <person name="Zhirakovskaya E."/>
        </authorList>
    </citation>
    <scope>NUCLEOTIDE SEQUENCE</scope>
</reference>
<evidence type="ECO:0000313" key="2">
    <source>
        <dbReference type="EMBL" id="VAX10141.1"/>
    </source>
</evidence>
<gene>
    <name evidence="2" type="ORF">MNBD_GAMMA26-1862</name>
</gene>
<dbReference type="GO" id="GO:0006313">
    <property type="term" value="P:DNA transposition"/>
    <property type="evidence" value="ECO:0007669"/>
    <property type="project" value="InterPro"/>
</dbReference>
<dbReference type="GO" id="GO:0043565">
    <property type="term" value="F:sequence-specific DNA binding"/>
    <property type="evidence" value="ECO:0007669"/>
    <property type="project" value="TreeGrafter"/>
</dbReference>
<dbReference type="Gene3D" id="3.30.70.1290">
    <property type="entry name" value="Transposase IS200-like"/>
    <property type="match status" value="1"/>
</dbReference>
<dbReference type="PANTHER" id="PTHR36966:SF1">
    <property type="entry name" value="REP-ASSOCIATED TYROSINE TRANSPOSASE"/>
    <property type="match status" value="1"/>
</dbReference>
<name>A0A3B1B7C8_9ZZZZ</name>
<dbReference type="PANTHER" id="PTHR36966">
    <property type="entry name" value="REP-ASSOCIATED TYROSINE TRANSPOSASE"/>
    <property type="match status" value="1"/>
</dbReference>
<protein>
    <submittedName>
        <fullName evidence="2">Transposase and inactivated derivatives</fullName>
    </submittedName>
</protein>
<dbReference type="SUPFAM" id="SSF143422">
    <property type="entry name" value="Transposase IS200-like"/>
    <property type="match status" value="1"/>
</dbReference>
<dbReference type="InterPro" id="IPR002686">
    <property type="entry name" value="Transposase_17"/>
</dbReference>
<dbReference type="NCBIfam" id="NF047646">
    <property type="entry name" value="REP_Tyr_transpos"/>
    <property type="match status" value="1"/>
</dbReference>
<evidence type="ECO:0000259" key="1">
    <source>
        <dbReference type="SMART" id="SM01321"/>
    </source>
</evidence>
<sequence length="89" mass="10235">MRYRRANVIGGTYFFTVNLAERRSGLLVNNVDVLRASVRKVKERHPFHIDAFVVLPDHLHAIWTLPEGDAVPDNQLPTAINNWCKQNIQ</sequence>
<dbReference type="EMBL" id="UOFX01000064">
    <property type="protein sequence ID" value="VAX10141.1"/>
    <property type="molecule type" value="Genomic_DNA"/>
</dbReference>
<dbReference type="InterPro" id="IPR052715">
    <property type="entry name" value="RAYT_transposase"/>
</dbReference>
<feature type="domain" description="Transposase IS200-like" evidence="1">
    <location>
        <begin position="8"/>
        <end position="87"/>
    </location>
</feature>
<accession>A0A3B1B7C8</accession>
<proteinExistence type="predicted"/>
<dbReference type="AlphaFoldDB" id="A0A3B1B7C8"/>
<dbReference type="InterPro" id="IPR036515">
    <property type="entry name" value="Transposase_17_sf"/>
</dbReference>
<dbReference type="GO" id="GO:0004803">
    <property type="term" value="F:transposase activity"/>
    <property type="evidence" value="ECO:0007669"/>
    <property type="project" value="InterPro"/>
</dbReference>
<dbReference type="SMART" id="SM01321">
    <property type="entry name" value="Y1_Tnp"/>
    <property type="match status" value="1"/>
</dbReference>
<organism evidence="2">
    <name type="scientific">hydrothermal vent metagenome</name>
    <dbReference type="NCBI Taxonomy" id="652676"/>
    <lineage>
        <taxon>unclassified sequences</taxon>
        <taxon>metagenomes</taxon>
        <taxon>ecological metagenomes</taxon>
    </lineage>
</organism>